<evidence type="ECO:0000313" key="3">
    <source>
        <dbReference type="EMBL" id="KAD5960363.1"/>
    </source>
</evidence>
<accession>A0A5N6P6F5</accession>
<feature type="compositionally biased region" description="Pro residues" evidence="1">
    <location>
        <begin position="12"/>
        <end position="33"/>
    </location>
</feature>
<dbReference type="NCBIfam" id="TIGR01571">
    <property type="entry name" value="A_thal_Cys_rich"/>
    <property type="match status" value="1"/>
</dbReference>
<dbReference type="AlphaFoldDB" id="A0A5N6P6F5"/>
<feature type="compositionally biased region" description="Pro residues" evidence="1">
    <location>
        <begin position="62"/>
        <end position="96"/>
    </location>
</feature>
<keyword evidence="2" id="KW-1133">Transmembrane helix</keyword>
<feature type="compositionally biased region" description="Polar residues" evidence="1">
    <location>
        <begin position="41"/>
        <end position="55"/>
    </location>
</feature>
<dbReference type="EMBL" id="SZYD01000006">
    <property type="protein sequence ID" value="KAD5960363.1"/>
    <property type="molecule type" value="Genomic_DNA"/>
</dbReference>
<evidence type="ECO:0000256" key="2">
    <source>
        <dbReference type="SAM" id="Phobius"/>
    </source>
</evidence>
<dbReference type="Proteomes" id="UP000326396">
    <property type="component" value="Linkage Group LG14"/>
</dbReference>
<keyword evidence="4" id="KW-1185">Reference proteome</keyword>
<feature type="transmembrane region" description="Helical" evidence="2">
    <location>
        <begin position="184"/>
        <end position="203"/>
    </location>
</feature>
<protein>
    <submittedName>
        <fullName evidence="3">Uncharacterized protein</fullName>
    </submittedName>
</protein>
<evidence type="ECO:0000313" key="4">
    <source>
        <dbReference type="Proteomes" id="UP000326396"/>
    </source>
</evidence>
<keyword evidence="2" id="KW-0812">Transmembrane</keyword>
<keyword evidence="2" id="KW-0472">Membrane</keyword>
<name>A0A5N6P6F5_9ASTR</name>
<dbReference type="InterPro" id="IPR006461">
    <property type="entry name" value="PLAC_motif_containing"/>
</dbReference>
<gene>
    <name evidence="3" type="ORF">E3N88_11835</name>
</gene>
<proteinExistence type="predicted"/>
<evidence type="ECO:0000256" key="1">
    <source>
        <dbReference type="SAM" id="MobiDB-lite"/>
    </source>
</evidence>
<sequence>MGRLGENQFPVQTPPPPSDQTTFQPPPPPPPQDYPNHHDNPLSSPQAGYMNTQADHASLHEQPPPSQCQQQPPPHGPPPVTYPQPAQPAFYPPQHPMVPNGSSCGPQIYSGTPCYNSQPQVMTGTPNLYQPPVAITVQEWTTGLFECFDDPENAIMTFCFPCVTFGQIAEIVDNGQTSCPTSGMIYALIVAFIGIPCIMSCAYRTKVRSRYNLIETPAPDWLIHFFCEYCALCQEYRELKNRGMDPSLGWQGNLVKQQQMANYATMIPPINQRMTG</sequence>
<dbReference type="Pfam" id="PF04749">
    <property type="entry name" value="PLAC8"/>
    <property type="match status" value="1"/>
</dbReference>
<comment type="caution">
    <text evidence="3">The sequence shown here is derived from an EMBL/GenBank/DDBJ whole genome shotgun (WGS) entry which is preliminary data.</text>
</comment>
<reference evidence="3 4" key="1">
    <citation type="submission" date="2019-05" db="EMBL/GenBank/DDBJ databases">
        <title>Mikania micrantha, genome provides insights into the molecular mechanism of rapid growth.</title>
        <authorList>
            <person name="Liu B."/>
        </authorList>
    </citation>
    <scope>NUCLEOTIDE SEQUENCE [LARGE SCALE GENOMIC DNA]</scope>
    <source>
        <strain evidence="3">NLD-2019</strain>
        <tissue evidence="3">Leaf</tissue>
    </source>
</reference>
<dbReference type="OrthoDB" id="1045822at2759"/>
<organism evidence="3 4">
    <name type="scientific">Mikania micrantha</name>
    <name type="common">bitter vine</name>
    <dbReference type="NCBI Taxonomy" id="192012"/>
    <lineage>
        <taxon>Eukaryota</taxon>
        <taxon>Viridiplantae</taxon>
        <taxon>Streptophyta</taxon>
        <taxon>Embryophyta</taxon>
        <taxon>Tracheophyta</taxon>
        <taxon>Spermatophyta</taxon>
        <taxon>Magnoliopsida</taxon>
        <taxon>eudicotyledons</taxon>
        <taxon>Gunneridae</taxon>
        <taxon>Pentapetalae</taxon>
        <taxon>asterids</taxon>
        <taxon>campanulids</taxon>
        <taxon>Asterales</taxon>
        <taxon>Asteraceae</taxon>
        <taxon>Asteroideae</taxon>
        <taxon>Heliantheae alliance</taxon>
        <taxon>Eupatorieae</taxon>
        <taxon>Mikania</taxon>
    </lineage>
</organism>
<dbReference type="PANTHER" id="PTHR15907">
    <property type="entry name" value="DUF614 FAMILY PROTEIN-RELATED"/>
    <property type="match status" value="1"/>
</dbReference>
<feature type="region of interest" description="Disordered" evidence="1">
    <location>
        <begin position="1"/>
        <end position="97"/>
    </location>
</feature>